<reference evidence="2 3" key="1">
    <citation type="submission" date="2017-01" db="EMBL/GenBank/DDBJ databases">
        <authorList>
            <person name="Mah S.A."/>
            <person name="Swanson W.J."/>
            <person name="Moy G.W."/>
            <person name="Vacquier V.D."/>
        </authorList>
    </citation>
    <scope>NUCLEOTIDE SEQUENCE [LARGE SCALE GENOMIC DNA]</scope>
    <source>
        <strain evidence="2 3">ASpG1</strain>
    </source>
</reference>
<name>A0A1N6QPF1_9SPIO</name>
<keyword evidence="3" id="KW-1185">Reference proteome</keyword>
<organism evidence="2 3">
    <name type="scientific">Alkalispirochaeta americana</name>
    <dbReference type="NCBI Taxonomy" id="159291"/>
    <lineage>
        <taxon>Bacteria</taxon>
        <taxon>Pseudomonadati</taxon>
        <taxon>Spirochaetota</taxon>
        <taxon>Spirochaetia</taxon>
        <taxon>Spirochaetales</taxon>
        <taxon>Spirochaetaceae</taxon>
        <taxon>Alkalispirochaeta</taxon>
    </lineage>
</organism>
<dbReference type="RefSeq" id="WP_159438720.1">
    <property type="nucleotide sequence ID" value="NZ_FTMS01000005.1"/>
</dbReference>
<dbReference type="SUPFAM" id="SSF58104">
    <property type="entry name" value="Methyl-accepting chemotaxis protein (MCP) signaling domain"/>
    <property type="match status" value="1"/>
</dbReference>
<proteinExistence type="predicted"/>
<dbReference type="EMBL" id="FTMS01000005">
    <property type="protein sequence ID" value="SIQ18491.1"/>
    <property type="molecule type" value="Genomic_DNA"/>
</dbReference>
<dbReference type="Gene3D" id="1.10.287.950">
    <property type="entry name" value="Methyl-accepting chemotaxis protein"/>
    <property type="match status" value="1"/>
</dbReference>
<feature type="region of interest" description="Disordered" evidence="1">
    <location>
        <begin position="88"/>
        <end position="132"/>
    </location>
</feature>
<dbReference type="Proteomes" id="UP000186400">
    <property type="component" value="Unassembled WGS sequence"/>
</dbReference>
<dbReference type="STRING" id="159291.SAMN05920897_1051"/>
<feature type="compositionally biased region" description="Basic residues" evidence="1">
    <location>
        <begin position="114"/>
        <end position="125"/>
    </location>
</feature>
<feature type="non-terminal residue" evidence="2">
    <location>
        <position position="1"/>
    </location>
</feature>
<sequence>AGGGEILQALTQMREMTGSVQGGSGEMKSGNEQMLTAMRNVSEITLRSRDAMDTIIASVEQISAAIGDISSVSDVNHSQIEEILRATGELKLASRDTLASQEKEQEEEQEREARQKKQPRRKKKTPRDEKAS</sequence>
<dbReference type="AlphaFoldDB" id="A0A1N6QPF1"/>
<gene>
    <name evidence="2" type="ORF">SAMN05920897_1051</name>
</gene>
<protein>
    <recommendedName>
        <fullName evidence="4">Methyl-accepting chemotaxis protein</fullName>
    </recommendedName>
</protein>
<accession>A0A1N6QPF1</accession>
<evidence type="ECO:0000256" key="1">
    <source>
        <dbReference type="SAM" id="MobiDB-lite"/>
    </source>
</evidence>
<evidence type="ECO:0000313" key="3">
    <source>
        <dbReference type="Proteomes" id="UP000186400"/>
    </source>
</evidence>
<evidence type="ECO:0008006" key="4">
    <source>
        <dbReference type="Google" id="ProtNLM"/>
    </source>
</evidence>
<evidence type="ECO:0000313" key="2">
    <source>
        <dbReference type="EMBL" id="SIQ18491.1"/>
    </source>
</evidence>